<feature type="transmembrane region" description="Helical" evidence="2">
    <location>
        <begin position="21"/>
        <end position="42"/>
    </location>
</feature>
<evidence type="ECO:0000313" key="5">
    <source>
        <dbReference type="Proteomes" id="UP000007494"/>
    </source>
</evidence>
<dbReference type="EMBL" id="FR823389">
    <property type="protein sequence ID" value="CBZ52996.1"/>
    <property type="molecule type" value="Genomic_DNA"/>
</dbReference>
<reference evidence="3" key="1">
    <citation type="submission" date="2011-02" db="EMBL/GenBank/DDBJ databases">
        <authorList>
            <person name="Aslett M."/>
        </authorList>
    </citation>
    <scope>NUCLEOTIDE SEQUENCE</scope>
    <source>
        <strain evidence="3">Liverpool</strain>
    </source>
</reference>
<feature type="compositionally biased region" description="Low complexity" evidence="1">
    <location>
        <begin position="321"/>
        <end position="339"/>
    </location>
</feature>
<dbReference type="OrthoDB" id="332410at2759"/>
<feature type="compositionally biased region" description="Acidic residues" evidence="1">
    <location>
        <begin position="119"/>
        <end position="148"/>
    </location>
</feature>
<accession>F0VH02</accession>
<dbReference type="OMA" id="ERSAHAF"/>
<keyword evidence="2" id="KW-0812">Transmembrane</keyword>
<dbReference type="InParanoid" id="F0VH02"/>
<feature type="region of interest" description="Disordered" evidence="1">
    <location>
        <begin position="280"/>
        <end position="348"/>
    </location>
</feature>
<reference evidence="4" key="4">
    <citation type="journal article" date="2015" name="PLoS ONE">
        <title>Comprehensive Evaluation of Toxoplasma gondii VEG and Neospora caninum LIV Genomes with Tachyzoite Stage Transcriptome and Proteome Defines Novel Transcript Features.</title>
        <authorList>
            <person name="Ramaprasad A."/>
            <person name="Mourier T."/>
            <person name="Naeem R."/>
            <person name="Malas T.B."/>
            <person name="Moussa E."/>
            <person name="Panigrahi A."/>
            <person name="Vermont S.J."/>
            <person name="Otto T.D."/>
            <person name="Wastling J."/>
            <person name="Pain A."/>
        </authorList>
    </citation>
    <scope>NUCLEOTIDE SEQUENCE</scope>
    <source>
        <strain evidence="4">Liverpool</strain>
    </source>
</reference>
<name>F0VH02_NEOCL</name>
<dbReference type="AlphaFoldDB" id="F0VH02"/>
<evidence type="ECO:0000256" key="1">
    <source>
        <dbReference type="SAM" id="MobiDB-lite"/>
    </source>
</evidence>
<reference evidence="5" key="3">
    <citation type="journal article" date="2012" name="PLoS Pathog.">
        <title>Comparative genomics of the apicomplexan parasites Toxoplasma gondii and Neospora caninum: Coccidia differing in host range and transmission strategy.</title>
        <authorList>
            <person name="Reid A.J."/>
            <person name="Vermont S.J."/>
            <person name="Cotton J.A."/>
            <person name="Harris D."/>
            <person name="Hill-Cawthorne G.A."/>
            <person name="Konen-Waisman S."/>
            <person name="Latham S.M."/>
            <person name="Mourier T."/>
            <person name="Norton R."/>
            <person name="Quail M.A."/>
            <person name="Sanders M."/>
            <person name="Shanmugam D."/>
            <person name="Sohal A."/>
            <person name="Wasmuth J.D."/>
            <person name="Brunk B."/>
            <person name="Grigg M.E."/>
            <person name="Howard J.C."/>
            <person name="Parkinson J."/>
            <person name="Roos D.S."/>
            <person name="Trees A.J."/>
            <person name="Berriman M."/>
            <person name="Pain A."/>
            <person name="Wastling J.M."/>
        </authorList>
    </citation>
    <scope>NUCLEOTIDE SEQUENCE [LARGE SCALE GENOMIC DNA]</scope>
    <source>
        <strain evidence="5">Liverpool</strain>
    </source>
</reference>
<evidence type="ECO:0000313" key="3">
    <source>
        <dbReference type="EMBL" id="CBZ52996.1"/>
    </source>
</evidence>
<gene>
    <name evidence="4" type="ORF">BN1204_027850</name>
    <name evidence="3" type="ORF">NCLIV_027850</name>
</gene>
<feature type="region of interest" description="Disordered" evidence="1">
    <location>
        <begin position="118"/>
        <end position="237"/>
    </location>
</feature>
<organism evidence="3 5">
    <name type="scientific">Neospora caninum (strain Liverpool)</name>
    <dbReference type="NCBI Taxonomy" id="572307"/>
    <lineage>
        <taxon>Eukaryota</taxon>
        <taxon>Sar</taxon>
        <taxon>Alveolata</taxon>
        <taxon>Apicomplexa</taxon>
        <taxon>Conoidasida</taxon>
        <taxon>Coccidia</taxon>
        <taxon>Eucoccidiorida</taxon>
        <taxon>Eimeriorina</taxon>
        <taxon>Sarcocystidae</taxon>
        <taxon>Neospora</taxon>
    </lineage>
</organism>
<keyword evidence="2" id="KW-1133">Transmembrane helix</keyword>
<reference evidence="3" key="2">
    <citation type="submission" date="2011-03" db="EMBL/GenBank/DDBJ databases">
        <title>Comparative genomics and transcriptomics of Neospora caninum and Toxoplasma gondii.</title>
        <authorList>
            <person name="Reid A.J."/>
            <person name="Sohal A."/>
            <person name="Harris D."/>
            <person name="Quail M."/>
            <person name="Sanders M."/>
            <person name="Berriman M."/>
            <person name="Wastling J.M."/>
            <person name="Pain A."/>
        </authorList>
    </citation>
    <scope>NUCLEOTIDE SEQUENCE</scope>
    <source>
        <strain evidence="3">Liverpool</strain>
    </source>
</reference>
<dbReference type="GeneID" id="13443105"/>
<feature type="compositionally biased region" description="Polar residues" evidence="1">
    <location>
        <begin position="217"/>
        <end position="227"/>
    </location>
</feature>
<dbReference type="eggNOG" id="ENOG502QZIH">
    <property type="taxonomic scope" value="Eukaryota"/>
</dbReference>
<dbReference type="Proteomes" id="UP000007494">
    <property type="component" value="Chromosome VIIb"/>
</dbReference>
<proteinExistence type="predicted"/>
<keyword evidence="5" id="KW-1185">Reference proteome</keyword>
<dbReference type="VEuPathDB" id="ToxoDB:NCLIV_027850"/>
<evidence type="ECO:0000256" key="2">
    <source>
        <dbReference type="SAM" id="Phobius"/>
    </source>
</evidence>
<evidence type="ECO:0000313" key="4">
    <source>
        <dbReference type="EMBL" id="CEL66981.1"/>
    </source>
</evidence>
<feature type="compositionally biased region" description="Acidic residues" evidence="1">
    <location>
        <begin position="159"/>
        <end position="205"/>
    </location>
</feature>
<keyword evidence="2" id="KW-0472">Membrane</keyword>
<protein>
    <submittedName>
        <fullName evidence="4">Rhoptry protein 6, putative</fullName>
    </submittedName>
</protein>
<sequence length="488" mass="52054">MRRSTGETRLSRNFFLALFSLKISVVAVLFVSSLVFVAGLTWEDDNELAGDVASDSDNSSESELGDVKLAGAGQQQLLNQLKNELGSDYADADVSMLQTDHGIHGEEAGVLRKAVPGMEDADEEGSENASEEEDDSDATNEDQEDEMSFIENGSADDKDNSEEADSEQEGDEDEASFMEQEEDDDVNDSEDAGSFHEDDDSEEERYVDPYASDALSYLQQGDGSSAQGRLAEEEDAPASFVQIDGGERQIRAHVHLGNHVARDRLAHAFNQDHVRLLDQTPVEEELLSEAAPGGGDNAVVSPNEDGPAEVESNMSEGEEGSASAPVEQASAQEAESSAAEEARSLDAEPRMMAAEPVKQPQGALPAEGMEPVGSQAAEARDVVEPVAKALEPEALEAPPAVVPPAETEEGTAAQLVEEMSKQDQAMQEAQPQEVLKRHTWQDMERTQDLRKNDVAVTVSGSQAVTAASAVALAGLLVGGQLLFSVGMC</sequence>
<dbReference type="EMBL" id="LN714482">
    <property type="protein sequence ID" value="CEL66981.1"/>
    <property type="molecule type" value="Genomic_DNA"/>
</dbReference>
<dbReference type="RefSeq" id="XP_003883028.1">
    <property type="nucleotide sequence ID" value="XM_003882979.1"/>
</dbReference>